<dbReference type="PANTHER" id="PTHR24416">
    <property type="entry name" value="TYROSINE-PROTEIN KINASE RECEPTOR"/>
    <property type="match status" value="1"/>
</dbReference>
<keyword evidence="5" id="KW-0067">ATP-binding</keyword>
<dbReference type="GO" id="GO:0050793">
    <property type="term" value="P:regulation of developmental process"/>
    <property type="evidence" value="ECO:0007669"/>
    <property type="project" value="UniProtKB-ARBA"/>
</dbReference>
<feature type="region of interest" description="Disordered" evidence="9">
    <location>
        <begin position="445"/>
        <end position="466"/>
    </location>
</feature>
<feature type="region of interest" description="Disordered" evidence="9">
    <location>
        <begin position="245"/>
        <end position="265"/>
    </location>
</feature>
<dbReference type="PANTHER" id="PTHR24416:SF611">
    <property type="entry name" value="TYROSINE-PROTEIN KINASE TRANSMEMBRANE RECEPTOR ROR"/>
    <property type="match status" value="1"/>
</dbReference>
<dbReference type="EMBL" id="LJIJ01000439">
    <property type="protein sequence ID" value="ODM97470.1"/>
    <property type="molecule type" value="Genomic_DNA"/>
</dbReference>
<evidence type="ECO:0000313" key="12">
    <source>
        <dbReference type="EMBL" id="ODM97470.1"/>
    </source>
</evidence>
<evidence type="ECO:0000256" key="5">
    <source>
        <dbReference type="ARBA" id="ARBA00022840"/>
    </source>
</evidence>
<evidence type="ECO:0000256" key="8">
    <source>
        <dbReference type="ARBA" id="ARBA00051243"/>
    </source>
</evidence>
<feature type="transmembrane region" description="Helical" evidence="10">
    <location>
        <begin position="391"/>
        <end position="410"/>
    </location>
</feature>
<keyword evidence="7" id="KW-0829">Tyrosine-protein kinase</keyword>
<dbReference type="AlphaFoldDB" id="A0A1D2MWP0"/>
<dbReference type="FunFam" id="1.10.510.10:FF:001512">
    <property type="entry name" value="Receptor tyrosine-protein kinase erbB-2"/>
    <property type="match status" value="1"/>
</dbReference>
<dbReference type="PROSITE" id="PS50011">
    <property type="entry name" value="PROTEIN_KINASE_DOM"/>
    <property type="match status" value="1"/>
</dbReference>
<dbReference type="CDD" id="cd00192">
    <property type="entry name" value="PTKc"/>
    <property type="match status" value="1"/>
</dbReference>
<dbReference type="STRING" id="48709.A0A1D2MWP0"/>
<dbReference type="GO" id="GO:0051130">
    <property type="term" value="P:positive regulation of cellular component organization"/>
    <property type="evidence" value="ECO:0007669"/>
    <property type="project" value="UniProtKB-ARBA"/>
</dbReference>
<organism evidence="12 13">
    <name type="scientific">Orchesella cincta</name>
    <name type="common">Springtail</name>
    <name type="synonym">Podura cincta</name>
    <dbReference type="NCBI Taxonomy" id="48709"/>
    <lineage>
        <taxon>Eukaryota</taxon>
        <taxon>Metazoa</taxon>
        <taxon>Ecdysozoa</taxon>
        <taxon>Arthropoda</taxon>
        <taxon>Hexapoda</taxon>
        <taxon>Collembola</taxon>
        <taxon>Entomobryomorpha</taxon>
        <taxon>Entomobryoidea</taxon>
        <taxon>Orchesellidae</taxon>
        <taxon>Orchesellinae</taxon>
        <taxon>Orchesella</taxon>
    </lineage>
</organism>
<evidence type="ECO:0000256" key="7">
    <source>
        <dbReference type="ARBA" id="ARBA00023137"/>
    </source>
</evidence>
<evidence type="ECO:0000256" key="1">
    <source>
        <dbReference type="ARBA" id="ARBA00004308"/>
    </source>
</evidence>
<comment type="catalytic activity">
    <reaction evidence="8">
        <text>L-tyrosyl-[protein] + ATP = O-phospho-L-tyrosyl-[protein] + ADP + H(+)</text>
        <dbReference type="Rhea" id="RHEA:10596"/>
        <dbReference type="Rhea" id="RHEA-COMP:10136"/>
        <dbReference type="Rhea" id="RHEA-COMP:20101"/>
        <dbReference type="ChEBI" id="CHEBI:15378"/>
        <dbReference type="ChEBI" id="CHEBI:30616"/>
        <dbReference type="ChEBI" id="CHEBI:46858"/>
        <dbReference type="ChEBI" id="CHEBI:61978"/>
        <dbReference type="ChEBI" id="CHEBI:456216"/>
        <dbReference type="EC" id="2.7.10.1"/>
    </reaction>
</comment>
<evidence type="ECO:0000256" key="10">
    <source>
        <dbReference type="SAM" id="Phobius"/>
    </source>
</evidence>
<dbReference type="OrthoDB" id="6077854at2759"/>
<dbReference type="Gene3D" id="2.60.20.10">
    <property type="entry name" value="Crystallins"/>
    <property type="match status" value="1"/>
</dbReference>
<keyword evidence="4" id="KW-0418">Kinase</keyword>
<dbReference type="InterPro" id="IPR008266">
    <property type="entry name" value="Tyr_kinase_AS"/>
</dbReference>
<evidence type="ECO:0000313" key="13">
    <source>
        <dbReference type="Proteomes" id="UP000094527"/>
    </source>
</evidence>
<keyword evidence="2" id="KW-0808">Transferase</keyword>
<dbReference type="GO" id="GO:0043235">
    <property type="term" value="C:receptor complex"/>
    <property type="evidence" value="ECO:0007669"/>
    <property type="project" value="TreeGrafter"/>
</dbReference>
<dbReference type="InterPro" id="IPR000719">
    <property type="entry name" value="Prot_kinase_dom"/>
</dbReference>
<keyword evidence="13" id="KW-1185">Reference proteome</keyword>
<comment type="caution">
    <text evidence="12">The sequence shown here is derived from an EMBL/GenBank/DDBJ whole genome shotgun (WGS) entry which is preliminary data.</text>
</comment>
<dbReference type="Pfam" id="PF07714">
    <property type="entry name" value="PK_Tyr_Ser-Thr"/>
    <property type="match status" value="1"/>
</dbReference>
<comment type="subcellular location">
    <subcellularLocation>
        <location evidence="1">Endomembrane system</location>
    </subcellularLocation>
</comment>
<dbReference type="PROSITE" id="PS00109">
    <property type="entry name" value="PROTEIN_KINASE_TYR"/>
    <property type="match status" value="1"/>
</dbReference>
<evidence type="ECO:0000256" key="9">
    <source>
        <dbReference type="SAM" id="MobiDB-lite"/>
    </source>
</evidence>
<evidence type="ECO:0000256" key="4">
    <source>
        <dbReference type="ARBA" id="ARBA00022777"/>
    </source>
</evidence>
<keyword evidence="12" id="KW-0675">Receptor</keyword>
<name>A0A1D2MWP0_ORCCI</name>
<keyword evidence="10" id="KW-1133">Transmembrane helix</keyword>
<dbReference type="GO" id="GO:0005886">
    <property type="term" value="C:plasma membrane"/>
    <property type="evidence" value="ECO:0007669"/>
    <property type="project" value="TreeGrafter"/>
</dbReference>
<dbReference type="Proteomes" id="UP000094527">
    <property type="component" value="Unassembled WGS sequence"/>
</dbReference>
<evidence type="ECO:0000256" key="3">
    <source>
        <dbReference type="ARBA" id="ARBA00022741"/>
    </source>
</evidence>
<evidence type="ECO:0000259" key="11">
    <source>
        <dbReference type="PROSITE" id="PS50011"/>
    </source>
</evidence>
<reference evidence="12 13" key="1">
    <citation type="journal article" date="2016" name="Genome Biol. Evol.">
        <title>Gene Family Evolution Reflects Adaptation to Soil Environmental Stressors in the Genome of the Collembolan Orchesella cincta.</title>
        <authorList>
            <person name="Faddeeva-Vakhrusheva A."/>
            <person name="Derks M.F."/>
            <person name="Anvar S.Y."/>
            <person name="Agamennone V."/>
            <person name="Suring W."/>
            <person name="Smit S."/>
            <person name="van Straalen N.M."/>
            <person name="Roelofs D."/>
        </authorList>
    </citation>
    <scope>NUCLEOTIDE SEQUENCE [LARGE SCALE GENOMIC DNA]</scope>
    <source>
        <tissue evidence="12">Mixed pool</tissue>
    </source>
</reference>
<dbReference type="SUPFAM" id="SSF56112">
    <property type="entry name" value="Protein kinase-like (PK-like)"/>
    <property type="match status" value="1"/>
</dbReference>
<dbReference type="GO" id="GO:0007169">
    <property type="term" value="P:cell surface receptor protein tyrosine kinase signaling pathway"/>
    <property type="evidence" value="ECO:0007669"/>
    <property type="project" value="TreeGrafter"/>
</dbReference>
<dbReference type="InterPro" id="IPR050122">
    <property type="entry name" value="RTK"/>
</dbReference>
<dbReference type="GO" id="GO:0048468">
    <property type="term" value="P:cell development"/>
    <property type="evidence" value="ECO:0007669"/>
    <property type="project" value="UniProtKB-ARBA"/>
</dbReference>
<evidence type="ECO:0000256" key="6">
    <source>
        <dbReference type="ARBA" id="ARBA00023136"/>
    </source>
</evidence>
<dbReference type="InterPro" id="IPR011009">
    <property type="entry name" value="Kinase-like_dom_sf"/>
</dbReference>
<sequence length="829" mass="92997">MIVTVLIWSTYLISKFSCDSNLKIELNTREYWLGEELIVDLTNNSCTNLPQLFKNRIISTKIGSSRCAQLYDELDCTGESIQLSWFSPSLADLSVWNFQNRTESVRFCQDPCVPGGGSFKKEIQSPIQIKLYSEAEWKGNLVSVQVDGCTTLNESLMLPYQLRSIQIPKDECVLAFIKSADDYDETPPVGNGTGDDCIVEKESDNVVAFQDGTPKLNDLGTWSAFHRTKFAIAFSPCSCNQFGSEPSTSSESESPSTISESTLPTTVSPPELEYYIVFYSKINFEGNFIQIPLNFSDCKNLFEGEDGEWEGVAQSMKVSNGSCVEVYKEHFCTDPIHVELTMEVSVPDLSQLFGMGERIRSLKVCNKTTGGEESSESAPRGEGRKFSGSTMWITIACVGAVVASVLTFFLTRIRMRVNRSGREKLSDKEIEEFLVGLGIQLAERKEDEQDENSSNFENNEEESKLSSDLLAQNQPYNYRLEIPRNQLKFDAKGLIGSGEFGNGTLVRPNEESVFVAIKTTKSHSSAQYLRALLKEVKVMMFVGQHLKIVSLVGCCTVNIKLGELFIVLEYCENGSLEKYIKENRDNFVNIVHKGQIRDNTCQQINPSSPKPPHLNYMQVLPELEAPISEAEETSTQSIFDIHQLINWSMDIAEGMEYLTMKKVIHGDLSARNVLLSSNLTAKVSDFGLSRKMYHYSQYTKNGTDPLPWRWLALESLKNLQFSTASDVWSYAVLLWEMFTLGETPYAGVSSLSNNFIINLEQGLRPTFPPFSTSEVYTIMSQCWDEEPKRRPSFAVIISKLKEIQEANGNQNQIAANSSTNGCTAYKSYA</sequence>
<protein>
    <submittedName>
        <fullName evidence="12">Vascular endothelial growth factor receptor 1</fullName>
    </submittedName>
</protein>
<dbReference type="InterPro" id="IPR001245">
    <property type="entry name" value="Ser-Thr/Tyr_kinase_cat_dom"/>
</dbReference>
<dbReference type="GO" id="GO:0030182">
    <property type="term" value="P:neuron differentiation"/>
    <property type="evidence" value="ECO:0007669"/>
    <property type="project" value="UniProtKB-ARBA"/>
</dbReference>
<gene>
    <name evidence="12" type="ORF">Ocin01_09206</name>
</gene>
<dbReference type="Gene3D" id="3.30.200.20">
    <property type="entry name" value="Phosphorylase Kinase, domain 1"/>
    <property type="match status" value="1"/>
</dbReference>
<evidence type="ECO:0000256" key="2">
    <source>
        <dbReference type="ARBA" id="ARBA00022679"/>
    </source>
</evidence>
<dbReference type="GO" id="GO:0012505">
    <property type="term" value="C:endomembrane system"/>
    <property type="evidence" value="ECO:0007669"/>
    <property type="project" value="UniProtKB-SubCell"/>
</dbReference>
<dbReference type="GO" id="GO:0005524">
    <property type="term" value="F:ATP binding"/>
    <property type="evidence" value="ECO:0007669"/>
    <property type="project" value="UniProtKB-KW"/>
</dbReference>
<keyword evidence="10" id="KW-0812">Transmembrane</keyword>
<proteinExistence type="predicted"/>
<accession>A0A1D2MWP0</accession>
<feature type="domain" description="Protein kinase" evidence="11">
    <location>
        <begin position="489"/>
        <end position="803"/>
    </location>
</feature>
<keyword evidence="6 10" id="KW-0472">Membrane</keyword>
<keyword evidence="3" id="KW-0547">Nucleotide-binding</keyword>
<dbReference type="GO" id="GO:0004714">
    <property type="term" value="F:transmembrane receptor protein tyrosine kinase activity"/>
    <property type="evidence" value="ECO:0007669"/>
    <property type="project" value="UniProtKB-EC"/>
</dbReference>
<dbReference type="Gene3D" id="1.10.510.10">
    <property type="entry name" value="Transferase(Phosphotransferase) domain 1"/>
    <property type="match status" value="1"/>
</dbReference>